<proteinExistence type="predicted"/>
<evidence type="ECO:0000313" key="2">
    <source>
        <dbReference type="EMBL" id="KND02317.1"/>
    </source>
</evidence>
<feature type="compositionally biased region" description="Low complexity" evidence="1">
    <location>
        <begin position="103"/>
        <end position="118"/>
    </location>
</feature>
<dbReference type="VEuPathDB" id="FungiDB:SPPG_02792"/>
<dbReference type="RefSeq" id="XP_016610356.1">
    <property type="nucleotide sequence ID" value="XM_016751076.1"/>
</dbReference>
<accession>A0A0L0HMI3</accession>
<keyword evidence="3" id="KW-1185">Reference proteome</keyword>
<organism evidence="2 3">
    <name type="scientific">Spizellomyces punctatus (strain DAOM BR117)</name>
    <dbReference type="NCBI Taxonomy" id="645134"/>
    <lineage>
        <taxon>Eukaryota</taxon>
        <taxon>Fungi</taxon>
        <taxon>Fungi incertae sedis</taxon>
        <taxon>Chytridiomycota</taxon>
        <taxon>Chytridiomycota incertae sedis</taxon>
        <taxon>Chytridiomycetes</taxon>
        <taxon>Spizellomycetales</taxon>
        <taxon>Spizellomycetaceae</taxon>
        <taxon>Spizellomyces</taxon>
    </lineage>
</organism>
<dbReference type="InParanoid" id="A0A0L0HMI3"/>
<protein>
    <submittedName>
        <fullName evidence="2">Uncharacterized protein</fullName>
    </submittedName>
</protein>
<gene>
    <name evidence="2" type="ORF">SPPG_02792</name>
</gene>
<evidence type="ECO:0000256" key="1">
    <source>
        <dbReference type="SAM" id="MobiDB-lite"/>
    </source>
</evidence>
<dbReference type="EMBL" id="KQ257453">
    <property type="protein sequence ID" value="KND02317.1"/>
    <property type="molecule type" value="Genomic_DNA"/>
</dbReference>
<feature type="compositionally biased region" description="Basic residues" evidence="1">
    <location>
        <begin position="230"/>
        <end position="239"/>
    </location>
</feature>
<name>A0A0L0HMI3_SPIPD</name>
<reference evidence="2 3" key="1">
    <citation type="submission" date="2009-08" db="EMBL/GenBank/DDBJ databases">
        <title>The Genome Sequence of Spizellomyces punctatus strain DAOM BR117.</title>
        <authorList>
            <consortium name="The Broad Institute Genome Sequencing Platform"/>
            <person name="Russ C."/>
            <person name="Cuomo C."/>
            <person name="Shea T."/>
            <person name="Young S.K."/>
            <person name="Zeng Q."/>
            <person name="Koehrsen M."/>
            <person name="Haas B."/>
            <person name="Borodovsky M."/>
            <person name="Guigo R."/>
            <person name="Alvarado L."/>
            <person name="Berlin A."/>
            <person name="Bochicchio J."/>
            <person name="Borenstein D."/>
            <person name="Chapman S."/>
            <person name="Chen Z."/>
            <person name="Engels R."/>
            <person name="Freedman E."/>
            <person name="Gellesch M."/>
            <person name="Goldberg J."/>
            <person name="Griggs A."/>
            <person name="Gujja S."/>
            <person name="Heiman D."/>
            <person name="Hepburn T."/>
            <person name="Howarth C."/>
            <person name="Jen D."/>
            <person name="Larson L."/>
            <person name="Lewis B."/>
            <person name="Mehta T."/>
            <person name="Park D."/>
            <person name="Pearson M."/>
            <person name="Roberts A."/>
            <person name="Saif S."/>
            <person name="Shenoy N."/>
            <person name="Sisk P."/>
            <person name="Stolte C."/>
            <person name="Sykes S."/>
            <person name="Thomson T."/>
            <person name="Walk T."/>
            <person name="White J."/>
            <person name="Yandava C."/>
            <person name="Burger G."/>
            <person name="Gray M.W."/>
            <person name="Holland P.W.H."/>
            <person name="King N."/>
            <person name="Lang F.B.F."/>
            <person name="Roger A.J."/>
            <person name="Ruiz-Trillo I."/>
            <person name="Lander E."/>
            <person name="Nusbaum C."/>
        </authorList>
    </citation>
    <scope>NUCLEOTIDE SEQUENCE [LARGE SCALE GENOMIC DNA]</scope>
    <source>
        <strain evidence="2 3">DAOM BR117</strain>
    </source>
</reference>
<evidence type="ECO:0000313" key="3">
    <source>
        <dbReference type="Proteomes" id="UP000053201"/>
    </source>
</evidence>
<feature type="compositionally biased region" description="Polar residues" evidence="1">
    <location>
        <begin position="143"/>
        <end position="153"/>
    </location>
</feature>
<sequence length="239" mass="25435">MFDTLPTHAIESFDQGQEDSANVQTTIFSIMPRTKQHPNRPSGPGVVLRMSSGRYAGELAGDMNAKAEQRQGVVVRLEGELSMLSEIRFAKLLASARSPKPQKTTTAKSASVSTPASPGRFAVKNSHSRKRSPSVIARAAEGHQSSASGTESGDSVIPQTPVKKRRVNIGGMATIFMPTSQPSTPPSRIQRTPTTRSAVLSPPTSPLQYTENIALRPLSSSPTASASAARKGKGRASEW</sequence>
<feature type="region of interest" description="Disordered" evidence="1">
    <location>
        <begin position="96"/>
        <end position="239"/>
    </location>
</feature>
<dbReference type="Proteomes" id="UP000053201">
    <property type="component" value="Unassembled WGS sequence"/>
</dbReference>
<dbReference type="AlphaFoldDB" id="A0A0L0HMI3"/>
<dbReference type="GeneID" id="27686353"/>
<feature type="compositionally biased region" description="Low complexity" evidence="1">
    <location>
        <begin position="214"/>
        <end position="229"/>
    </location>
</feature>
<feature type="compositionally biased region" description="Polar residues" evidence="1">
    <location>
        <begin position="177"/>
        <end position="198"/>
    </location>
</feature>
<dbReference type="OrthoDB" id="2162389at2759"/>